<evidence type="ECO:0000256" key="1">
    <source>
        <dbReference type="ARBA" id="ARBA00023319"/>
    </source>
</evidence>
<name>A0A8X7XB63_POLSE</name>
<dbReference type="InterPro" id="IPR007110">
    <property type="entry name" value="Ig-like_dom"/>
</dbReference>
<dbReference type="Gene3D" id="2.60.40.10">
    <property type="entry name" value="Immunoglobulins"/>
    <property type="match status" value="2"/>
</dbReference>
<feature type="domain" description="Ig-like" evidence="3">
    <location>
        <begin position="159"/>
        <end position="249"/>
    </location>
</feature>
<dbReference type="Pfam" id="PF07686">
    <property type="entry name" value="V-set"/>
    <property type="match status" value="1"/>
</dbReference>
<dbReference type="InterPro" id="IPR003597">
    <property type="entry name" value="Ig_C1-set"/>
</dbReference>
<dbReference type="InterPro" id="IPR013783">
    <property type="entry name" value="Ig-like_fold"/>
</dbReference>
<dbReference type="Proteomes" id="UP000886611">
    <property type="component" value="Unassembled WGS sequence"/>
</dbReference>
<keyword evidence="2" id="KW-0812">Transmembrane</keyword>
<keyword evidence="5" id="KW-1185">Reference proteome</keyword>
<keyword evidence="1" id="KW-0393">Immunoglobulin domain</keyword>
<evidence type="ECO:0000256" key="2">
    <source>
        <dbReference type="SAM" id="Phobius"/>
    </source>
</evidence>
<dbReference type="InterPro" id="IPR036179">
    <property type="entry name" value="Ig-like_dom_sf"/>
</dbReference>
<proteinExistence type="predicted"/>
<dbReference type="SMART" id="SM00407">
    <property type="entry name" value="IGc1"/>
    <property type="match status" value="1"/>
</dbReference>
<reference evidence="4 5" key="1">
    <citation type="journal article" date="2021" name="Cell">
        <title>Tracing the genetic footprints of vertebrate landing in non-teleost ray-finned fishes.</title>
        <authorList>
            <person name="Bi X."/>
            <person name="Wang K."/>
            <person name="Yang L."/>
            <person name="Pan H."/>
            <person name="Jiang H."/>
            <person name="Wei Q."/>
            <person name="Fang M."/>
            <person name="Yu H."/>
            <person name="Zhu C."/>
            <person name="Cai Y."/>
            <person name="He Y."/>
            <person name="Gan X."/>
            <person name="Zeng H."/>
            <person name="Yu D."/>
            <person name="Zhu Y."/>
            <person name="Jiang H."/>
            <person name="Qiu Q."/>
            <person name="Yang H."/>
            <person name="Zhang Y.E."/>
            <person name="Wang W."/>
            <person name="Zhu M."/>
            <person name="He S."/>
            <person name="Zhang G."/>
        </authorList>
    </citation>
    <scope>NUCLEOTIDE SEQUENCE [LARGE SCALE GENOMIC DNA]</scope>
    <source>
        <strain evidence="4">Bchr_013</strain>
    </source>
</reference>
<evidence type="ECO:0000313" key="4">
    <source>
        <dbReference type="EMBL" id="KAG2464708.1"/>
    </source>
</evidence>
<comment type="caution">
    <text evidence="4">The sequence shown here is derived from an EMBL/GenBank/DDBJ whole genome shotgun (WGS) entry which is preliminary data.</text>
</comment>
<dbReference type="SUPFAM" id="SSF48726">
    <property type="entry name" value="Immunoglobulin"/>
    <property type="match status" value="2"/>
</dbReference>
<dbReference type="SMART" id="SM00409">
    <property type="entry name" value="IG"/>
    <property type="match status" value="1"/>
</dbReference>
<dbReference type="PROSITE" id="PS50835">
    <property type="entry name" value="IG_LIKE"/>
    <property type="match status" value="2"/>
</dbReference>
<evidence type="ECO:0000313" key="5">
    <source>
        <dbReference type="Proteomes" id="UP000886611"/>
    </source>
</evidence>
<dbReference type="CDD" id="cd00098">
    <property type="entry name" value="IgC1"/>
    <property type="match status" value="1"/>
</dbReference>
<accession>A0A8X7XB63</accession>
<dbReference type="EMBL" id="JAATIS010003638">
    <property type="protein sequence ID" value="KAG2464708.1"/>
    <property type="molecule type" value="Genomic_DNA"/>
</dbReference>
<sequence>MRGLSYKGQWKELSLYSLNKRRRRGDLTGVLKTMTAMTPVDRDGSQAGVSVFTSEPNVTALRDSNVLLPCRFSLEQYPIKVSRLNVTWSHYGFVVAKFESGKVKTRQHASMFEKDVPQGNASLLLESIVKRDEGRYKCEVNYEGDKESVSLVLTIQVPPEVLLLPELVHLLTEHRLTCSAKNFYPKNISFIWTMNGQVVSAMGTTEPHLNPDGTYNSESVYCFTPFSRRTLTCEVQHEALKEPLRRSVTYSGLTLEEVTRIAVTIIIIIFLTLFILWWSSVSLFPLILLKDVNGVPWALECTLMGWRLELVTVEWIKNDQQIFLDKEFTDVEVGDEEAPRDSSEYSKKRFSIKDLCVERNILRLEMKATDKELEEEKFKCHVKHRLTGRCLECSFEI</sequence>
<protein>
    <submittedName>
        <fullName evidence="4">CD276 protein</fullName>
    </submittedName>
</protein>
<gene>
    <name evidence="4" type="primary">Cd276_4</name>
    <name evidence="4" type="ORF">GTO96_0002095</name>
</gene>
<feature type="domain" description="Ig-like" evidence="3">
    <location>
        <begin position="47"/>
        <end position="150"/>
    </location>
</feature>
<evidence type="ECO:0000259" key="3">
    <source>
        <dbReference type="PROSITE" id="PS50835"/>
    </source>
</evidence>
<dbReference type="Pfam" id="PF07654">
    <property type="entry name" value="C1-set"/>
    <property type="match status" value="1"/>
</dbReference>
<dbReference type="AlphaFoldDB" id="A0A8X7XB63"/>
<dbReference type="InterPro" id="IPR050380">
    <property type="entry name" value="Immune_Resp_Modulators"/>
</dbReference>
<dbReference type="InterPro" id="IPR003599">
    <property type="entry name" value="Ig_sub"/>
</dbReference>
<organism evidence="4 5">
    <name type="scientific">Polypterus senegalus</name>
    <name type="common">Senegal bichir</name>
    <dbReference type="NCBI Taxonomy" id="55291"/>
    <lineage>
        <taxon>Eukaryota</taxon>
        <taxon>Metazoa</taxon>
        <taxon>Chordata</taxon>
        <taxon>Craniata</taxon>
        <taxon>Vertebrata</taxon>
        <taxon>Euteleostomi</taxon>
        <taxon>Actinopterygii</taxon>
        <taxon>Polypteriformes</taxon>
        <taxon>Polypteridae</taxon>
        <taxon>Polypterus</taxon>
    </lineage>
</organism>
<keyword evidence="2" id="KW-1133">Transmembrane helix</keyword>
<feature type="non-terminal residue" evidence="4">
    <location>
        <position position="397"/>
    </location>
</feature>
<keyword evidence="2" id="KW-0472">Membrane</keyword>
<dbReference type="InterPro" id="IPR013106">
    <property type="entry name" value="Ig_V-set"/>
</dbReference>
<feature type="non-terminal residue" evidence="4">
    <location>
        <position position="1"/>
    </location>
</feature>
<dbReference type="PANTHER" id="PTHR23411">
    <property type="entry name" value="TAPASIN"/>
    <property type="match status" value="1"/>
</dbReference>
<feature type="transmembrane region" description="Helical" evidence="2">
    <location>
        <begin position="261"/>
        <end position="289"/>
    </location>
</feature>